<name>A0ABP0QGC8_9DINO</name>
<evidence type="ECO:0000256" key="1">
    <source>
        <dbReference type="SAM" id="Phobius"/>
    </source>
</evidence>
<feature type="chain" id="PRO_5045194543" evidence="2">
    <location>
        <begin position="25"/>
        <end position="279"/>
    </location>
</feature>
<feature type="transmembrane region" description="Helical" evidence="1">
    <location>
        <begin position="58"/>
        <end position="76"/>
    </location>
</feature>
<keyword evidence="2" id="KW-0732">Signal</keyword>
<keyword evidence="1" id="KW-0812">Transmembrane</keyword>
<evidence type="ECO:0000256" key="2">
    <source>
        <dbReference type="SAM" id="SignalP"/>
    </source>
</evidence>
<protein>
    <submittedName>
        <fullName evidence="3">S5A_REDUCTASE domain-containing protein</fullName>
    </submittedName>
</protein>
<gene>
    <name evidence="3" type="ORF">SCF082_LOCUS41262</name>
</gene>
<dbReference type="EMBL" id="CAXAMM010039562">
    <property type="protein sequence ID" value="CAK9087287.1"/>
    <property type="molecule type" value="Genomic_DNA"/>
</dbReference>
<dbReference type="Gene3D" id="1.20.120.1630">
    <property type="match status" value="1"/>
</dbReference>
<keyword evidence="1" id="KW-1133">Transmembrane helix</keyword>
<dbReference type="Pfam" id="PF06966">
    <property type="entry name" value="DUF1295"/>
    <property type="match status" value="1"/>
</dbReference>
<dbReference type="PANTHER" id="PTHR32251">
    <property type="entry name" value="3-OXO-5-ALPHA-STEROID 4-DEHYDROGENASE"/>
    <property type="match status" value="1"/>
</dbReference>
<reference evidence="3 4" key="1">
    <citation type="submission" date="2024-02" db="EMBL/GenBank/DDBJ databases">
        <authorList>
            <person name="Chen Y."/>
            <person name="Shah S."/>
            <person name="Dougan E. K."/>
            <person name="Thang M."/>
            <person name="Chan C."/>
        </authorList>
    </citation>
    <scope>NUCLEOTIDE SEQUENCE [LARGE SCALE GENOMIC DNA]</scope>
</reference>
<accession>A0ABP0QGC8</accession>
<keyword evidence="4" id="KW-1185">Reference proteome</keyword>
<feature type="signal peptide" evidence="2">
    <location>
        <begin position="1"/>
        <end position="24"/>
    </location>
</feature>
<dbReference type="PANTHER" id="PTHR32251:SF17">
    <property type="entry name" value="STEROID 5-ALPHA REDUCTASE C-TERMINAL DOMAIN-CONTAINING PROTEIN"/>
    <property type="match status" value="1"/>
</dbReference>
<keyword evidence="1" id="KW-0472">Membrane</keyword>
<dbReference type="PROSITE" id="PS50244">
    <property type="entry name" value="S5A_REDUCTASE"/>
    <property type="match status" value="1"/>
</dbReference>
<comment type="caution">
    <text evidence="3">The sequence shown here is derived from an EMBL/GenBank/DDBJ whole genome shotgun (WGS) entry which is preliminary data.</text>
</comment>
<evidence type="ECO:0000313" key="4">
    <source>
        <dbReference type="Proteomes" id="UP001642464"/>
    </source>
</evidence>
<proteinExistence type="predicted"/>
<feature type="transmembrane region" description="Helical" evidence="1">
    <location>
        <begin position="96"/>
        <end position="117"/>
    </location>
</feature>
<evidence type="ECO:0000313" key="3">
    <source>
        <dbReference type="EMBL" id="CAK9087287.1"/>
    </source>
</evidence>
<sequence length="279" mass="31740">MSALSHVALADVAIQFACFSVAAALQTEKFYDISASLTYILCVLISRRQGVRNTRSAVNSGLVTLWALRLGSFLLWRVLQDGGDSRFAKAKTRPMVFLVFWAIQALWIFITALPVYLSNTKRTVSSTEERLEEGTASEVRNTPIGWRDMVGWSLWSLGFVVQATADLQKRLFQADPRNQGHWINVGLWRLAQHPNYFGEICMWWGIFLSCSASLRGWELLCVFSPCFVTFLLLRVSGVPILRKTGLKRWGHLREYQEYIKKTPLLVPLPRPEGHFLGRT</sequence>
<dbReference type="InterPro" id="IPR010721">
    <property type="entry name" value="UstE-like"/>
</dbReference>
<dbReference type="Proteomes" id="UP001642464">
    <property type="component" value="Unassembled WGS sequence"/>
</dbReference>
<organism evidence="3 4">
    <name type="scientific">Durusdinium trenchii</name>
    <dbReference type="NCBI Taxonomy" id="1381693"/>
    <lineage>
        <taxon>Eukaryota</taxon>
        <taxon>Sar</taxon>
        <taxon>Alveolata</taxon>
        <taxon>Dinophyceae</taxon>
        <taxon>Suessiales</taxon>
        <taxon>Symbiodiniaceae</taxon>
        <taxon>Durusdinium</taxon>
    </lineage>
</organism>